<dbReference type="Gene3D" id="3.40.50.300">
    <property type="entry name" value="P-loop containing nucleotide triphosphate hydrolases"/>
    <property type="match status" value="1"/>
</dbReference>
<dbReference type="GO" id="GO:0005524">
    <property type="term" value="F:ATP binding"/>
    <property type="evidence" value="ECO:0007669"/>
    <property type="project" value="UniProtKB-UniRule"/>
</dbReference>
<reference evidence="1 2" key="1">
    <citation type="journal article" date="2017" name="Environ. Sci. Technol.">
        <title>Organohalide Respiration with Chlorinated Ethenes under Low pH Conditions.</title>
        <authorList>
            <person name="Yang Y."/>
            <person name="Capiro N.L."/>
            <person name="Marcet T.F."/>
            <person name="Yan J."/>
            <person name="Pennell K.D."/>
            <person name="Loffler F.E."/>
        </authorList>
    </citation>
    <scope>NUCLEOTIDE SEQUENCE [LARGE SCALE GENOMIC DNA]</scope>
    <source>
        <strain evidence="1 2">ACSDCE</strain>
    </source>
</reference>
<evidence type="ECO:0000313" key="1">
    <source>
        <dbReference type="EMBL" id="QIR77175.2"/>
    </source>
</evidence>
<dbReference type="PANTHER" id="PTHR22683">
    <property type="entry name" value="SPORULATION PROTEIN RELATED"/>
    <property type="match status" value="1"/>
</dbReference>
<dbReference type="InterPro" id="IPR050206">
    <property type="entry name" value="FtsK/SpoIIIE/SftA"/>
</dbReference>
<organism evidence="1 2">
    <name type="scientific">Sulfurospirillum diekertiae</name>
    <dbReference type="NCBI Taxonomy" id="1854492"/>
    <lineage>
        <taxon>Bacteria</taxon>
        <taxon>Pseudomonadati</taxon>
        <taxon>Campylobacterota</taxon>
        <taxon>Epsilonproteobacteria</taxon>
        <taxon>Campylobacterales</taxon>
        <taxon>Sulfurospirillaceae</taxon>
        <taxon>Sulfurospirillum</taxon>
    </lineage>
</organism>
<dbReference type="AlphaFoldDB" id="A0A858KIP9"/>
<evidence type="ECO:0000313" key="2">
    <source>
        <dbReference type="Proteomes" id="UP000502831"/>
    </source>
</evidence>
<dbReference type="InterPro" id="IPR002543">
    <property type="entry name" value="FtsK_dom"/>
</dbReference>
<dbReference type="Proteomes" id="UP000502831">
    <property type="component" value="Chromosome"/>
</dbReference>
<gene>
    <name evidence="1" type="ORF">FA584_13605</name>
</gene>
<proteinExistence type="predicted"/>
<dbReference type="EMBL" id="CP039734">
    <property type="protein sequence ID" value="QIR77175.2"/>
    <property type="molecule type" value="Genomic_DNA"/>
</dbReference>
<protein>
    <submittedName>
        <fullName evidence="1">Uncharacterized protein</fullName>
    </submittedName>
</protein>
<dbReference type="SUPFAM" id="SSF52540">
    <property type="entry name" value="P-loop containing nucleoside triphosphate hydrolases"/>
    <property type="match status" value="1"/>
</dbReference>
<dbReference type="PANTHER" id="PTHR22683:SF41">
    <property type="entry name" value="DNA TRANSLOCASE FTSK"/>
    <property type="match status" value="1"/>
</dbReference>
<dbReference type="Pfam" id="PF01580">
    <property type="entry name" value="FtsK_SpoIIIE"/>
    <property type="match status" value="1"/>
</dbReference>
<sequence>MRLFIYDTLWRGFLLLLLYVSIQNSVFNFASLDSLTITIGCFLLAERIYFYTKYWQFITMPYALKLISRSTNDARNNKVFLDQFVKFDKKTKTAYFYNRSAINCEEYQINRLNEIVHYLGIHDKPVEVDIKPYKHKYVVLKFYTLHKNIETESPLFHLKKEHIFYGFFKDGKYYLPIQAQTHMITVGESGSGKSNFMNLLIFSLLYNEKLLDFIIMIDLKAPELSRYNGLSYIKFIDNVEEVDTIFHELKELMNNRFQHMKQKNLLVYDGKPIFVIIDEVGTIGTYHDKKIKDSIFANMIDIFQKGRAAKIILLLFAQKIDSTNIPTNVLTNIQSKVLMKTDSDFNMNNTIGTQEDIQLITKTKVADFNKGRAILKDGLTSDKNLIQVPYIRESVQNMMIEFFKLSESK</sequence>
<name>A0A858KIP9_9BACT</name>
<dbReference type="PROSITE" id="PS50901">
    <property type="entry name" value="FTSK"/>
    <property type="match status" value="1"/>
</dbReference>
<dbReference type="RefSeq" id="WP_167750560.1">
    <property type="nucleotide sequence ID" value="NZ_CP039734.2"/>
</dbReference>
<dbReference type="GO" id="GO:0003677">
    <property type="term" value="F:DNA binding"/>
    <property type="evidence" value="ECO:0007669"/>
    <property type="project" value="InterPro"/>
</dbReference>
<accession>A0A858KIP9</accession>
<dbReference type="InterPro" id="IPR027417">
    <property type="entry name" value="P-loop_NTPase"/>
</dbReference>